<feature type="signal peptide" evidence="2">
    <location>
        <begin position="1"/>
        <end position="28"/>
    </location>
</feature>
<evidence type="ECO:0000256" key="2">
    <source>
        <dbReference type="SAM" id="SignalP"/>
    </source>
</evidence>
<dbReference type="EMBL" id="JBJUIK010000003">
    <property type="protein sequence ID" value="KAL3533051.1"/>
    <property type="molecule type" value="Genomic_DNA"/>
</dbReference>
<evidence type="ECO:0000313" key="3">
    <source>
        <dbReference type="EMBL" id="KAL3533051.1"/>
    </source>
</evidence>
<comment type="caution">
    <text evidence="3">The sequence shown here is derived from an EMBL/GenBank/DDBJ whole genome shotgun (WGS) entry which is preliminary data.</text>
</comment>
<keyword evidence="1" id="KW-1133">Transmembrane helix</keyword>
<keyword evidence="4" id="KW-1185">Reference proteome</keyword>
<reference evidence="3 4" key="1">
    <citation type="submission" date="2024-11" db="EMBL/GenBank/DDBJ databases">
        <title>A near-complete genome assembly of Cinchona calisaya.</title>
        <authorList>
            <person name="Lian D.C."/>
            <person name="Zhao X.W."/>
            <person name="Wei L."/>
        </authorList>
    </citation>
    <scope>NUCLEOTIDE SEQUENCE [LARGE SCALE GENOMIC DNA]</scope>
    <source>
        <tissue evidence="3">Nenye</tissue>
    </source>
</reference>
<evidence type="ECO:0000256" key="1">
    <source>
        <dbReference type="SAM" id="Phobius"/>
    </source>
</evidence>
<evidence type="ECO:0000313" key="4">
    <source>
        <dbReference type="Proteomes" id="UP001630127"/>
    </source>
</evidence>
<sequence length="109" mass="11856">MVKTKACLYFSLVLSVLLLSLCFSISAADQTVSTPPGDVLSCDSLQEVNSKIISNRKFGVQIKAGRRGQRFVPATRPKTSSSAAIAKELSLFKLPALLFFLIISVLFVF</sequence>
<keyword evidence="2" id="KW-0732">Signal</keyword>
<dbReference type="AlphaFoldDB" id="A0ABD3APF6"/>
<feature type="transmembrane region" description="Helical" evidence="1">
    <location>
        <begin position="90"/>
        <end position="108"/>
    </location>
</feature>
<keyword evidence="1" id="KW-0472">Membrane</keyword>
<proteinExistence type="predicted"/>
<accession>A0ABD3APF6</accession>
<dbReference type="Proteomes" id="UP001630127">
    <property type="component" value="Unassembled WGS sequence"/>
</dbReference>
<organism evidence="3 4">
    <name type="scientific">Cinchona calisaya</name>
    <dbReference type="NCBI Taxonomy" id="153742"/>
    <lineage>
        <taxon>Eukaryota</taxon>
        <taxon>Viridiplantae</taxon>
        <taxon>Streptophyta</taxon>
        <taxon>Embryophyta</taxon>
        <taxon>Tracheophyta</taxon>
        <taxon>Spermatophyta</taxon>
        <taxon>Magnoliopsida</taxon>
        <taxon>eudicotyledons</taxon>
        <taxon>Gunneridae</taxon>
        <taxon>Pentapetalae</taxon>
        <taxon>asterids</taxon>
        <taxon>lamiids</taxon>
        <taxon>Gentianales</taxon>
        <taxon>Rubiaceae</taxon>
        <taxon>Cinchonoideae</taxon>
        <taxon>Cinchoneae</taxon>
        <taxon>Cinchona</taxon>
    </lineage>
</organism>
<feature type="chain" id="PRO_5044768371" evidence="2">
    <location>
        <begin position="29"/>
        <end position="109"/>
    </location>
</feature>
<name>A0ABD3APF6_9GENT</name>
<gene>
    <name evidence="3" type="ORF">ACH5RR_006572</name>
</gene>
<keyword evidence="1" id="KW-0812">Transmembrane</keyword>
<protein>
    <submittedName>
        <fullName evidence="3">Uncharacterized protein</fullName>
    </submittedName>
</protein>